<feature type="compositionally biased region" description="Basic and acidic residues" evidence="1">
    <location>
        <begin position="239"/>
        <end position="253"/>
    </location>
</feature>
<keyword evidence="2" id="KW-0472">Membrane</keyword>
<feature type="transmembrane region" description="Helical" evidence="2">
    <location>
        <begin position="115"/>
        <end position="138"/>
    </location>
</feature>
<keyword evidence="2" id="KW-1133">Transmembrane helix</keyword>
<dbReference type="EMBL" id="JANBOH010000163">
    <property type="protein sequence ID" value="KAJ1644465.1"/>
    <property type="molecule type" value="Genomic_DNA"/>
</dbReference>
<keyword evidence="4" id="KW-1185">Reference proteome</keyword>
<evidence type="ECO:0000313" key="4">
    <source>
        <dbReference type="Proteomes" id="UP001145021"/>
    </source>
</evidence>
<dbReference type="Proteomes" id="UP001145021">
    <property type="component" value="Unassembled WGS sequence"/>
</dbReference>
<feature type="compositionally biased region" description="Polar residues" evidence="1">
    <location>
        <begin position="280"/>
        <end position="292"/>
    </location>
</feature>
<feature type="region of interest" description="Disordered" evidence="1">
    <location>
        <begin position="238"/>
        <end position="299"/>
    </location>
</feature>
<protein>
    <submittedName>
        <fullName evidence="3">Uncharacterized protein</fullName>
    </submittedName>
</protein>
<evidence type="ECO:0000313" key="3">
    <source>
        <dbReference type="EMBL" id="KAJ1644465.1"/>
    </source>
</evidence>
<feature type="transmembrane region" description="Helical" evidence="2">
    <location>
        <begin position="75"/>
        <end position="95"/>
    </location>
</feature>
<evidence type="ECO:0000256" key="1">
    <source>
        <dbReference type="SAM" id="MobiDB-lite"/>
    </source>
</evidence>
<dbReference type="AlphaFoldDB" id="A0A9W7XH57"/>
<proteinExistence type="predicted"/>
<sequence>MKTPQKIFFRPQSPPQIPPQLQKPAYQSSFLRPNATFKAEQEVAAVSAASGPQMGDLLLSPTKRKVLKTIRRHRLVWISVELLVCVVLLALLVLHSFRLNKNKSDNTYAQWSSSWVMVLLSVLLVVFGFAVFITLYYYRTVLTWIKDPATSDEEVADPRKRHAHGVGWRFLRLRGQGSGVQQVPHLQPPPPILPTYSSYHRHLAVQHQYQQNLYLEDPSSQRPWLATRGRNSRAWRQMRYHEQQQSRKQEQKYRYKQQQRPRGHDRELSISSDIEDSSDVMASSPKSPTRSETLQKKPH</sequence>
<organism evidence="3 4">
    <name type="scientific">Coemansia asiatica</name>
    <dbReference type="NCBI Taxonomy" id="1052880"/>
    <lineage>
        <taxon>Eukaryota</taxon>
        <taxon>Fungi</taxon>
        <taxon>Fungi incertae sedis</taxon>
        <taxon>Zoopagomycota</taxon>
        <taxon>Kickxellomycotina</taxon>
        <taxon>Kickxellomycetes</taxon>
        <taxon>Kickxellales</taxon>
        <taxon>Kickxellaceae</taxon>
        <taxon>Coemansia</taxon>
    </lineage>
</organism>
<comment type="caution">
    <text evidence="3">The sequence shown here is derived from an EMBL/GenBank/DDBJ whole genome shotgun (WGS) entry which is preliminary data.</text>
</comment>
<name>A0A9W7XH57_9FUNG</name>
<evidence type="ECO:0000256" key="2">
    <source>
        <dbReference type="SAM" id="Phobius"/>
    </source>
</evidence>
<gene>
    <name evidence="3" type="ORF">LPJ64_003858</name>
</gene>
<keyword evidence="2" id="KW-0812">Transmembrane</keyword>
<accession>A0A9W7XH57</accession>
<reference evidence="3" key="1">
    <citation type="submission" date="2022-07" db="EMBL/GenBank/DDBJ databases">
        <title>Phylogenomic reconstructions and comparative analyses of Kickxellomycotina fungi.</title>
        <authorList>
            <person name="Reynolds N.K."/>
            <person name="Stajich J.E."/>
            <person name="Barry K."/>
            <person name="Grigoriev I.V."/>
            <person name="Crous P."/>
            <person name="Smith M.E."/>
        </authorList>
    </citation>
    <scope>NUCLEOTIDE SEQUENCE</scope>
    <source>
        <strain evidence="3">NBRC 105413</strain>
    </source>
</reference>